<dbReference type="Proteomes" id="UP000419144">
    <property type="component" value="Unassembled WGS sequence"/>
</dbReference>
<evidence type="ECO:0000256" key="1">
    <source>
        <dbReference type="SAM" id="MobiDB-lite"/>
    </source>
</evidence>
<dbReference type="VEuPathDB" id="TriTrypDB:LtaPh_2503100"/>
<keyword evidence="3" id="KW-1185">Reference proteome</keyword>
<feature type="region of interest" description="Disordered" evidence="1">
    <location>
        <begin position="382"/>
        <end position="420"/>
    </location>
</feature>
<reference evidence="2" key="1">
    <citation type="submission" date="2019-11" db="EMBL/GenBank/DDBJ databases">
        <title>Leishmania tarentolae CDS.</title>
        <authorList>
            <person name="Goto Y."/>
            <person name="Yamagishi J."/>
        </authorList>
    </citation>
    <scope>NUCLEOTIDE SEQUENCE [LARGE SCALE GENOMIC DNA]</scope>
    <source>
        <strain evidence="2">Parrot Tar II</strain>
    </source>
</reference>
<dbReference type="OrthoDB" id="273327at2759"/>
<proteinExistence type="predicted"/>
<sequence length="507" mass="56297">MDAAHTRFTFWCGDYSPLHGPVTPGSHSVCACAPKLLSGFVNLTVYSPRGCCAVCAPSATFLCDAYDREHAQLHPRTARECCHPSAPPLSLSPVTTSLISFILHYFSLRALCWRCPVLTPHTPHTQTYVDTASFLSRFPFCKALSFALSSSPRRSLPALLHCTHTHTHTHTHTCEGALSFLAPLIPLQPRCSDIPRMMPSDAMSASTSTSTPFVYVNGDRLSLMEDYRLPLYQYFPEGTKLFDPMHVPPREVPLSTSSDETGVTLPKLLPNAQYHAFFKDPRTGSLYATATKYICIYVSHLPFNTTPEMLGRYFETFDMVKEADVFPGQNVNCNGRGWVILQDPSKLLIIPRVLQFYGKQFIYTELSDREPAREKIYHMLSEPLLPPPPPPRAHIISHRMDPPPPPPPLQLQHNPNVPAPRSSIMAERRLPPAALTPIGGGLDYDGPTLPAPRSQQRLQAYTALAPTGSSSSSPSSNNSGRCFAARQRRFQNAGCSNLHHVYHREGR</sequence>
<dbReference type="CDD" id="cd00590">
    <property type="entry name" value="RRM_SF"/>
    <property type="match status" value="1"/>
</dbReference>
<evidence type="ECO:0000313" key="3">
    <source>
        <dbReference type="Proteomes" id="UP000419144"/>
    </source>
</evidence>
<dbReference type="InterPro" id="IPR035979">
    <property type="entry name" value="RBD_domain_sf"/>
</dbReference>
<protein>
    <recommendedName>
        <fullName evidence="4">RRM domain-containing protein</fullName>
    </recommendedName>
</protein>
<dbReference type="EMBL" id="BLBS01000034">
    <property type="protein sequence ID" value="GET89119.1"/>
    <property type="molecule type" value="Genomic_DNA"/>
</dbReference>
<organism evidence="2 3">
    <name type="scientific">Leishmania tarentolae</name>
    <name type="common">Sauroleishmania tarentolae</name>
    <dbReference type="NCBI Taxonomy" id="5689"/>
    <lineage>
        <taxon>Eukaryota</taxon>
        <taxon>Discoba</taxon>
        <taxon>Euglenozoa</taxon>
        <taxon>Kinetoplastea</taxon>
        <taxon>Metakinetoplastina</taxon>
        <taxon>Trypanosomatida</taxon>
        <taxon>Trypanosomatidae</taxon>
        <taxon>Leishmaniinae</taxon>
        <taxon>Leishmania</taxon>
        <taxon>lizard Leishmania</taxon>
    </lineage>
</organism>
<gene>
    <name evidence="2" type="ORF">LtaPh_2503100</name>
</gene>
<evidence type="ECO:0000313" key="2">
    <source>
        <dbReference type="EMBL" id="GET89119.1"/>
    </source>
</evidence>
<comment type="caution">
    <text evidence="2">The sequence shown here is derived from an EMBL/GenBank/DDBJ whole genome shotgun (WGS) entry which is preliminary data.</text>
</comment>
<dbReference type="PROSITE" id="PS51257">
    <property type="entry name" value="PROKAR_LIPOPROTEIN"/>
    <property type="match status" value="1"/>
</dbReference>
<name>A0A640KNU6_LEITA</name>
<dbReference type="GO" id="GO:0003676">
    <property type="term" value="F:nucleic acid binding"/>
    <property type="evidence" value="ECO:0007669"/>
    <property type="project" value="InterPro"/>
</dbReference>
<dbReference type="AlphaFoldDB" id="A0A640KNU6"/>
<accession>A0A640KNU6</accession>
<dbReference type="SUPFAM" id="SSF54928">
    <property type="entry name" value="RNA-binding domain, RBD"/>
    <property type="match status" value="1"/>
</dbReference>
<evidence type="ECO:0008006" key="4">
    <source>
        <dbReference type="Google" id="ProtNLM"/>
    </source>
</evidence>